<dbReference type="EMBL" id="JAVDYC010000001">
    <property type="protein sequence ID" value="MDR7326430.1"/>
    <property type="molecule type" value="Genomic_DNA"/>
</dbReference>
<dbReference type="RefSeq" id="WP_310422104.1">
    <property type="nucleotide sequence ID" value="NZ_JAVDYC010000001.1"/>
</dbReference>
<sequence length="195" mass="20404">MPTGVAIRDVREHLFAAAERILVRDGAAALTSRAVTAEAGVAKGVLHRHFADFDGFLADLIGDRIAGLAPRSAALRESAGTGTVVGNLAGAITELFTSVAVGLISLMIFRDDLRARLRTEHPGGVPLLADATAMIASYLTLERDAGRLAPDADPQMLAYTLIGSGHLLSAGRRDSPPDEAEVSRMITSVVAPALR</sequence>
<dbReference type="Pfam" id="PF00440">
    <property type="entry name" value="TetR_N"/>
    <property type="match status" value="1"/>
</dbReference>
<keyword evidence="3" id="KW-0804">Transcription</keyword>
<dbReference type="InterPro" id="IPR001647">
    <property type="entry name" value="HTH_TetR"/>
</dbReference>
<keyword evidence="7" id="KW-1185">Reference proteome</keyword>
<dbReference type="Proteomes" id="UP001183629">
    <property type="component" value="Unassembled WGS sequence"/>
</dbReference>
<evidence type="ECO:0000256" key="3">
    <source>
        <dbReference type="ARBA" id="ARBA00023163"/>
    </source>
</evidence>
<feature type="DNA-binding region" description="H-T-H motif" evidence="4">
    <location>
        <begin position="31"/>
        <end position="50"/>
    </location>
</feature>
<dbReference type="SUPFAM" id="SSF46689">
    <property type="entry name" value="Homeodomain-like"/>
    <property type="match status" value="1"/>
</dbReference>
<dbReference type="AlphaFoldDB" id="A0AAE3ZZ71"/>
<name>A0AAE3ZZ71_9ACTN</name>
<dbReference type="GO" id="GO:0003700">
    <property type="term" value="F:DNA-binding transcription factor activity"/>
    <property type="evidence" value="ECO:0007669"/>
    <property type="project" value="TreeGrafter"/>
</dbReference>
<gene>
    <name evidence="6" type="ORF">J2S44_006680</name>
</gene>
<keyword evidence="2 4" id="KW-0238">DNA-binding</keyword>
<feature type="domain" description="HTH tetR-type" evidence="5">
    <location>
        <begin position="8"/>
        <end position="68"/>
    </location>
</feature>
<evidence type="ECO:0000259" key="5">
    <source>
        <dbReference type="PROSITE" id="PS50977"/>
    </source>
</evidence>
<dbReference type="Gene3D" id="1.10.357.10">
    <property type="entry name" value="Tetracycline Repressor, domain 2"/>
    <property type="match status" value="1"/>
</dbReference>
<accession>A0AAE3ZZ71</accession>
<protein>
    <submittedName>
        <fullName evidence="6">AcrR family transcriptional regulator</fullName>
    </submittedName>
</protein>
<dbReference type="PROSITE" id="PS50977">
    <property type="entry name" value="HTH_TETR_2"/>
    <property type="match status" value="1"/>
</dbReference>
<evidence type="ECO:0000256" key="1">
    <source>
        <dbReference type="ARBA" id="ARBA00023015"/>
    </source>
</evidence>
<comment type="caution">
    <text evidence="6">The sequence shown here is derived from an EMBL/GenBank/DDBJ whole genome shotgun (WGS) entry which is preliminary data.</text>
</comment>
<evidence type="ECO:0000313" key="6">
    <source>
        <dbReference type="EMBL" id="MDR7326430.1"/>
    </source>
</evidence>
<proteinExistence type="predicted"/>
<dbReference type="GO" id="GO:0000976">
    <property type="term" value="F:transcription cis-regulatory region binding"/>
    <property type="evidence" value="ECO:0007669"/>
    <property type="project" value="TreeGrafter"/>
</dbReference>
<keyword evidence="1" id="KW-0805">Transcription regulation</keyword>
<dbReference type="PANTHER" id="PTHR30055:SF238">
    <property type="entry name" value="MYCOFACTOCIN BIOSYNTHESIS TRANSCRIPTIONAL REGULATOR MFTR-RELATED"/>
    <property type="match status" value="1"/>
</dbReference>
<dbReference type="InterPro" id="IPR009057">
    <property type="entry name" value="Homeodomain-like_sf"/>
</dbReference>
<reference evidence="6 7" key="1">
    <citation type="submission" date="2023-07" db="EMBL/GenBank/DDBJ databases">
        <title>Sequencing the genomes of 1000 actinobacteria strains.</title>
        <authorList>
            <person name="Klenk H.-P."/>
        </authorList>
    </citation>
    <scope>NUCLEOTIDE SEQUENCE [LARGE SCALE GENOMIC DNA]</scope>
    <source>
        <strain evidence="6 7">DSM 44711</strain>
    </source>
</reference>
<evidence type="ECO:0000256" key="2">
    <source>
        <dbReference type="ARBA" id="ARBA00023125"/>
    </source>
</evidence>
<dbReference type="InterPro" id="IPR050109">
    <property type="entry name" value="HTH-type_TetR-like_transc_reg"/>
</dbReference>
<organism evidence="6 7">
    <name type="scientific">Catenuloplanes niger</name>
    <dbReference type="NCBI Taxonomy" id="587534"/>
    <lineage>
        <taxon>Bacteria</taxon>
        <taxon>Bacillati</taxon>
        <taxon>Actinomycetota</taxon>
        <taxon>Actinomycetes</taxon>
        <taxon>Micromonosporales</taxon>
        <taxon>Micromonosporaceae</taxon>
        <taxon>Catenuloplanes</taxon>
    </lineage>
</organism>
<evidence type="ECO:0000313" key="7">
    <source>
        <dbReference type="Proteomes" id="UP001183629"/>
    </source>
</evidence>
<evidence type="ECO:0000256" key="4">
    <source>
        <dbReference type="PROSITE-ProRule" id="PRU00335"/>
    </source>
</evidence>
<dbReference type="PANTHER" id="PTHR30055">
    <property type="entry name" value="HTH-TYPE TRANSCRIPTIONAL REGULATOR RUTR"/>
    <property type="match status" value="1"/>
</dbReference>